<gene>
    <name evidence="8" type="ORF">TELCIR_16811</name>
</gene>
<feature type="domain" description="Peptidase M12A" evidence="7">
    <location>
        <begin position="151"/>
        <end position="229"/>
    </location>
</feature>
<dbReference type="GO" id="GO:0004222">
    <property type="term" value="F:metalloendopeptidase activity"/>
    <property type="evidence" value="ECO:0007669"/>
    <property type="project" value="InterPro"/>
</dbReference>
<evidence type="ECO:0000256" key="1">
    <source>
        <dbReference type="ARBA" id="ARBA00022723"/>
    </source>
</evidence>
<name>A0A2G9TUS8_TELCI</name>
<evidence type="ECO:0000259" key="7">
    <source>
        <dbReference type="PROSITE" id="PS51864"/>
    </source>
</evidence>
<dbReference type="Proteomes" id="UP000230423">
    <property type="component" value="Unassembled WGS sequence"/>
</dbReference>
<dbReference type="PROSITE" id="PS51864">
    <property type="entry name" value="ASTACIN"/>
    <property type="match status" value="1"/>
</dbReference>
<dbReference type="PANTHER" id="PTHR10127">
    <property type="entry name" value="DISCOIDIN, CUB, EGF, LAMININ , AND ZINC METALLOPROTEASE DOMAIN CONTAINING"/>
    <property type="match status" value="1"/>
</dbReference>
<reference evidence="8 9" key="1">
    <citation type="submission" date="2015-09" db="EMBL/GenBank/DDBJ databases">
        <title>Draft genome of the parasitic nematode Teladorsagia circumcincta isolate WARC Sus (inbred).</title>
        <authorList>
            <person name="Mitreva M."/>
        </authorList>
    </citation>
    <scope>NUCLEOTIDE SEQUENCE [LARGE SCALE GENOMIC DNA]</scope>
    <source>
        <strain evidence="8 9">S</strain>
    </source>
</reference>
<evidence type="ECO:0000313" key="9">
    <source>
        <dbReference type="Proteomes" id="UP000230423"/>
    </source>
</evidence>
<proteinExistence type="predicted"/>
<feature type="region of interest" description="Disordered" evidence="5">
    <location>
        <begin position="65"/>
        <end position="84"/>
    </location>
</feature>
<protein>
    <submittedName>
        <fullName evidence="8">Astacin</fullName>
    </submittedName>
</protein>
<keyword evidence="3" id="KW-0645">Protease</keyword>
<sequence>MNPKTYQAVATVASLFLLLDGVLGLSDDGRTSLIRALRGIDLDERFERLRSLRVVDLDQRSSLAATPMNTTEHGPTEASDGFGGGSIIEKNRLEGVDEYLFEGDINLTEEQLSALEASLNNHTSRRKRQASKTATLWANKKVFYYFDPSFVDLTNVPTENQHNYNKLAATESINYTPYEYGSVMHYDTRSFATSGQSLVPKTPRYLYTMGSQQISFYDIFLINSHYKCHGICAAKGAACVNGGKRNPKNCAVCICPAGYGGALCNLRPAGCGAVVTAGPTWKSKVVTLGHATNMGLRDTYAMCNDWIKVCWSILFRNKTRRTSYDSF</sequence>
<evidence type="ECO:0000256" key="4">
    <source>
        <dbReference type="PROSITE-ProRule" id="PRU01211"/>
    </source>
</evidence>
<dbReference type="Pfam" id="PF01400">
    <property type="entry name" value="Astacin"/>
    <property type="match status" value="1"/>
</dbReference>
<feature type="chain" id="PRO_5013769153" evidence="6">
    <location>
        <begin position="25"/>
        <end position="327"/>
    </location>
</feature>
<evidence type="ECO:0000256" key="6">
    <source>
        <dbReference type="SAM" id="SignalP"/>
    </source>
</evidence>
<keyword evidence="6" id="KW-0732">Signal</keyword>
<dbReference type="InterPro" id="IPR001506">
    <property type="entry name" value="Peptidase_M12A"/>
</dbReference>
<keyword evidence="9" id="KW-1185">Reference proteome</keyword>
<dbReference type="InterPro" id="IPR024079">
    <property type="entry name" value="MetalloPept_cat_dom_sf"/>
</dbReference>
<keyword evidence="1" id="KW-0479">Metal-binding</keyword>
<dbReference type="PROSITE" id="PS01186">
    <property type="entry name" value="EGF_2"/>
    <property type="match status" value="1"/>
</dbReference>
<dbReference type="EMBL" id="KZ353227">
    <property type="protein sequence ID" value="PIO61658.1"/>
    <property type="molecule type" value="Genomic_DNA"/>
</dbReference>
<organism evidence="8 9">
    <name type="scientific">Teladorsagia circumcincta</name>
    <name type="common">Brown stomach worm</name>
    <name type="synonym">Ostertagia circumcincta</name>
    <dbReference type="NCBI Taxonomy" id="45464"/>
    <lineage>
        <taxon>Eukaryota</taxon>
        <taxon>Metazoa</taxon>
        <taxon>Ecdysozoa</taxon>
        <taxon>Nematoda</taxon>
        <taxon>Chromadorea</taxon>
        <taxon>Rhabditida</taxon>
        <taxon>Rhabditina</taxon>
        <taxon>Rhabditomorpha</taxon>
        <taxon>Strongyloidea</taxon>
        <taxon>Trichostrongylidae</taxon>
        <taxon>Teladorsagia</taxon>
    </lineage>
</organism>
<dbReference type="Gene3D" id="3.40.390.10">
    <property type="entry name" value="Collagenase (Catalytic Domain)"/>
    <property type="match status" value="1"/>
</dbReference>
<evidence type="ECO:0000256" key="5">
    <source>
        <dbReference type="SAM" id="MobiDB-lite"/>
    </source>
</evidence>
<keyword evidence="3" id="KW-0378">Hydrolase</keyword>
<dbReference type="OrthoDB" id="5806856at2759"/>
<comment type="caution">
    <text evidence="4">Lacks conserved residue(s) required for the propagation of feature annotation.</text>
</comment>
<dbReference type="AlphaFoldDB" id="A0A2G9TUS8"/>
<dbReference type="GO" id="GO:0046872">
    <property type="term" value="F:metal ion binding"/>
    <property type="evidence" value="ECO:0007669"/>
    <property type="project" value="UniProtKB-KW"/>
</dbReference>
<dbReference type="PROSITE" id="PS00022">
    <property type="entry name" value="EGF_1"/>
    <property type="match status" value="1"/>
</dbReference>
<evidence type="ECO:0000256" key="3">
    <source>
        <dbReference type="ARBA" id="ARBA00023049"/>
    </source>
</evidence>
<dbReference type="GO" id="GO:0006508">
    <property type="term" value="P:proteolysis"/>
    <property type="evidence" value="ECO:0007669"/>
    <property type="project" value="InterPro"/>
</dbReference>
<feature type="signal peptide" evidence="6">
    <location>
        <begin position="1"/>
        <end position="24"/>
    </location>
</feature>
<dbReference type="InterPro" id="IPR000742">
    <property type="entry name" value="EGF"/>
</dbReference>
<accession>A0A2G9TUS8</accession>
<evidence type="ECO:0000313" key="8">
    <source>
        <dbReference type="EMBL" id="PIO61658.1"/>
    </source>
</evidence>
<evidence type="ECO:0000256" key="2">
    <source>
        <dbReference type="ARBA" id="ARBA00022833"/>
    </source>
</evidence>
<keyword evidence="3" id="KW-0482">Metalloprotease</keyword>
<keyword evidence="2" id="KW-0862">Zinc</keyword>
<dbReference type="SUPFAM" id="SSF55486">
    <property type="entry name" value="Metalloproteases ('zincins'), catalytic domain"/>
    <property type="match status" value="1"/>
</dbReference>
<dbReference type="PANTHER" id="PTHR10127:SF831">
    <property type="entry name" value="ZINC METALLOPROTEINASE NAS-37"/>
    <property type="match status" value="1"/>
</dbReference>